<dbReference type="AlphaFoldDB" id="A0A0E9XAT9"/>
<name>A0A0E9XAT9_ANGAN</name>
<dbReference type="EMBL" id="GBXM01008715">
    <property type="protein sequence ID" value="JAH99862.1"/>
    <property type="molecule type" value="Transcribed_RNA"/>
</dbReference>
<reference evidence="1" key="2">
    <citation type="journal article" date="2015" name="Fish Shellfish Immunol.">
        <title>Early steps in the European eel (Anguilla anguilla)-Vibrio vulnificus interaction in the gills: Role of the RtxA13 toxin.</title>
        <authorList>
            <person name="Callol A."/>
            <person name="Pajuelo D."/>
            <person name="Ebbesson L."/>
            <person name="Teles M."/>
            <person name="MacKenzie S."/>
            <person name="Amaro C."/>
        </authorList>
    </citation>
    <scope>NUCLEOTIDE SEQUENCE</scope>
</reference>
<organism evidence="1">
    <name type="scientific">Anguilla anguilla</name>
    <name type="common">European freshwater eel</name>
    <name type="synonym">Muraena anguilla</name>
    <dbReference type="NCBI Taxonomy" id="7936"/>
    <lineage>
        <taxon>Eukaryota</taxon>
        <taxon>Metazoa</taxon>
        <taxon>Chordata</taxon>
        <taxon>Craniata</taxon>
        <taxon>Vertebrata</taxon>
        <taxon>Euteleostomi</taxon>
        <taxon>Actinopterygii</taxon>
        <taxon>Neopterygii</taxon>
        <taxon>Teleostei</taxon>
        <taxon>Anguilliformes</taxon>
        <taxon>Anguillidae</taxon>
        <taxon>Anguilla</taxon>
    </lineage>
</organism>
<proteinExistence type="predicted"/>
<sequence length="56" mass="6742">MIQSRTVSICIFFSFILSFPFLLHCLFTVFYRIVFFFLVHSPFISFFKPLITYESC</sequence>
<evidence type="ECO:0000313" key="1">
    <source>
        <dbReference type="EMBL" id="JAH99862.1"/>
    </source>
</evidence>
<protein>
    <submittedName>
        <fullName evidence="1">Uncharacterized protein</fullName>
    </submittedName>
</protein>
<accession>A0A0E9XAT9</accession>
<reference evidence="1" key="1">
    <citation type="submission" date="2014-11" db="EMBL/GenBank/DDBJ databases">
        <authorList>
            <person name="Amaro Gonzalez C."/>
        </authorList>
    </citation>
    <scope>NUCLEOTIDE SEQUENCE</scope>
</reference>